<name>T1BI06_9ZZZZ</name>
<gene>
    <name evidence="3" type="ORF">B2A_00127</name>
</gene>
<evidence type="ECO:0000313" key="3">
    <source>
        <dbReference type="EMBL" id="EQD69287.1"/>
    </source>
</evidence>
<feature type="non-terminal residue" evidence="3">
    <location>
        <position position="133"/>
    </location>
</feature>
<reference evidence="3" key="2">
    <citation type="journal article" date="2014" name="ISME J.">
        <title>Microbial stratification in low pH oxic and suboxic macroscopic growths along an acid mine drainage.</title>
        <authorList>
            <person name="Mendez-Garcia C."/>
            <person name="Mesa V."/>
            <person name="Sprenger R.R."/>
            <person name="Richter M."/>
            <person name="Diez M.S."/>
            <person name="Solano J."/>
            <person name="Bargiela R."/>
            <person name="Golyshina O.V."/>
            <person name="Manteca A."/>
            <person name="Ramos J.L."/>
            <person name="Gallego J.R."/>
            <person name="Llorente I."/>
            <person name="Martins Dos Santos V.A."/>
            <person name="Jensen O.N."/>
            <person name="Pelaez A.I."/>
            <person name="Sanchez J."/>
            <person name="Ferrer M."/>
        </authorList>
    </citation>
    <scope>NUCLEOTIDE SEQUENCE</scope>
</reference>
<dbReference type="GO" id="GO:0006313">
    <property type="term" value="P:DNA transposition"/>
    <property type="evidence" value="ECO:0007669"/>
    <property type="project" value="InterPro"/>
</dbReference>
<dbReference type="EMBL" id="AUZZ01000094">
    <property type="protein sequence ID" value="EQD69287.1"/>
    <property type="molecule type" value="Genomic_DNA"/>
</dbReference>
<dbReference type="AlphaFoldDB" id="T1BI06"/>
<feature type="domain" description="Transposase IS4-like" evidence="2">
    <location>
        <begin position="11"/>
        <end position="122"/>
    </location>
</feature>
<dbReference type="PANTHER" id="PTHR35604">
    <property type="entry name" value="TRANSPOSASE INSH FOR INSERTION SEQUENCE ELEMENT IS5A-RELATED"/>
    <property type="match status" value="1"/>
</dbReference>
<dbReference type="PANTHER" id="PTHR35604:SF2">
    <property type="entry name" value="TRANSPOSASE INSH FOR INSERTION SEQUENCE ELEMENT IS5A-RELATED"/>
    <property type="match status" value="1"/>
</dbReference>
<sequence>MAGFEARKGQMLDASLVQKPKTRKPAEPKDGEPALTRQQAAHRDGEANWTRKHDRSYFGYKNHINADVGHGFIRDYAVTPAATHDSQALPELLDISQRHQPLYADSAYRSAATAARCKDHRLIHRVMHKAQRN</sequence>
<evidence type="ECO:0000259" key="2">
    <source>
        <dbReference type="Pfam" id="PF01609"/>
    </source>
</evidence>
<feature type="compositionally biased region" description="Basic and acidic residues" evidence="1">
    <location>
        <begin position="1"/>
        <end position="10"/>
    </location>
</feature>
<reference evidence="3" key="1">
    <citation type="submission" date="2013-08" db="EMBL/GenBank/DDBJ databases">
        <authorList>
            <person name="Mendez C."/>
            <person name="Richter M."/>
            <person name="Ferrer M."/>
            <person name="Sanchez J."/>
        </authorList>
    </citation>
    <scope>NUCLEOTIDE SEQUENCE</scope>
</reference>
<evidence type="ECO:0000256" key="1">
    <source>
        <dbReference type="SAM" id="MobiDB-lite"/>
    </source>
</evidence>
<dbReference type="Pfam" id="PF01609">
    <property type="entry name" value="DDE_Tnp_1"/>
    <property type="match status" value="1"/>
</dbReference>
<organism evidence="3">
    <name type="scientific">mine drainage metagenome</name>
    <dbReference type="NCBI Taxonomy" id="410659"/>
    <lineage>
        <taxon>unclassified sequences</taxon>
        <taxon>metagenomes</taxon>
        <taxon>ecological metagenomes</taxon>
    </lineage>
</organism>
<protein>
    <submittedName>
        <fullName evidence="3">Transposase IS4 family protein</fullName>
    </submittedName>
</protein>
<dbReference type="GO" id="GO:0004803">
    <property type="term" value="F:transposase activity"/>
    <property type="evidence" value="ECO:0007669"/>
    <property type="project" value="InterPro"/>
</dbReference>
<dbReference type="GO" id="GO:0003677">
    <property type="term" value="F:DNA binding"/>
    <property type="evidence" value="ECO:0007669"/>
    <property type="project" value="InterPro"/>
</dbReference>
<accession>T1BI06</accession>
<comment type="caution">
    <text evidence="3">The sequence shown here is derived from an EMBL/GenBank/DDBJ whole genome shotgun (WGS) entry which is preliminary data.</text>
</comment>
<feature type="region of interest" description="Disordered" evidence="1">
    <location>
        <begin position="1"/>
        <end position="48"/>
    </location>
</feature>
<dbReference type="InterPro" id="IPR002559">
    <property type="entry name" value="Transposase_11"/>
</dbReference>
<proteinExistence type="predicted"/>